<reference evidence="2 3" key="1">
    <citation type="submission" date="2016-11" db="EMBL/GenBank/DDBJ databases">
        <authorList>
            <person name="Jaros S."/>
            <person name="Januszkiewicz K."/>
            <person name="Wedrychowicz H."/>
        </authorList>
    </citation>
    <scope>NUCLEOTIDE SEQUENCE [LARGE SCALE GENOMIC DNA]</scope>
    <source>
        <strain evidence="2 3">YL228</strain>
    </source>
</reference>
<evidence type="ECO:0000259" key="1">
    <source>
        <dbReference type="Pfam" id="PF12728"/>
    </source>
</evidence>
<evidence type="ECO:0000313" key="2">
    <source>
        <dbReference type="EMBL" id="SFW21847.1"/>
    </source>
</evidence>
<dbReference type="AlphaFoldDB" id="A0A1K1MFH1"/>
<gene>
    <name evidence="2" type="ORF">SAMN02910280_1147</name>
</gene>
<dbReference type="RefSeq" id="WP_072299516.1">
    <property type="nucleotide sequence ID" value="NZ_FPIP01000002.1"/>
</dbReference>
<dbReference type="Proteomes" id="UP000183461">
    <property type="component" value="Unassembled WGS sequence"/>
</dbReference>
<dbReference type="SUPFAM" id="SSF46955">
    <property type="entry name" value="Putative DNA-binding domain"/>
    <property type="match status" value="1"/>
</dbReference>
<dbReference type="InterPro" id="IPR041657">
    <property type="entry name" value="HTH_17"/>
</dbReference>
<protein>
    <submittedName>
        <fullName evidence="2">Transcriptional regulator, AlpA family</fullName>
    </submittedName>
</protein>
<dbReference type="InterPro" id="IPR009061">
    <property type="entry name" value="DNA-bd_dom_put_sf"/>
</dbReference>
<dbReference type="Pfam" id="PF12728">
    <property type="entry name" value="HTH_17"/>
    <property type="match status" value="1"/>
</dbReference>
<dbReference type="EMBL" id="FPIP01000002">
    <property type="protein sequence ID" value="SFW21847.1"/>
    <property type="molecule type" value="Genomic_DNA"/>
</dbReference>
<feature type="domain" description="Helix-turn-helix" evidence="1">
    <location>
        <begin position="14"/>
        <end position="63"/>
    </location>
</feature>
<name>A0A1K1MFH1_RUMFL</name>
<evidence type="ECO:0000313" key="3">
    <source>
        <dbReference type="Proteomes" id="UP000183461"/>
    </source>
</evidence>
<sequence length="71" mass="8106">MKQNNKPTAEMPQLLSAKDMSEHLGVSLCTCYKLLKQDDFPVTRIGKRRVVTREHFTEWLKNNTTGGKNNG</sequence>
<organism evidence="2 3">
    <name type="scientific">Ruminococcus flavefaciens</name>
    <dbReference type="NCBI Taxonomy" id="1265"/>
    <lineage>
        <taxon>Bacteria</taxon>
        <taxon>Bacillati</taxon>
        <taxon>Bacillota</taxon>
        <taxon>Clostridia</taxon>
        <taxon>Eubacteriales</taxon>
        <taxon>Oscillospiraceae</taxon>
        <taxon>Ruminococcus</taxon>
    </lineage>
</organism>
<proteinExistence type="predicted"/>
<accession>A0A1K1MFH1</accession>